<keyword evidence="2" id="KW-1185">Reference proteome</keyword>
<evidence type="ECO:0000313" key="2">
    <source>
        <dbReference type="Proteomes" id="UP000828048"/>
    </source>
</evidence>
<organism evidence="1 2">
    <name type="scientific">Vaccinium darrowii</name>
    <dbReference type="NCBI Taxonomy" id="229202"/>
    <lineage>
        <taxon>Eukaryota</taxon>
        <taxon>Viridiplantae</taxon>
        <taxon>Streptophyta</taxon>
        <taxon>Embryophyta</taxon>
        <taxon>Tracheophyta</taxon>
        <taxon>Spermatophyta</taxon>
        <taxon>Magnoliopsida</taxon>
        <taxon>eudicotyledons</taxon>
        <taxon>Gunneridae</taxon>
        <taxon>Pentapetalae</taxon>
        <taxon>asterids</taxon>
        <taxon>Ericales</taxon>
        <taxon>Ericaceae</taxon>
        <taxon>Vaccinioideae</taxon>
        <taxon>Vaccinieae</taxon>
        <taxon>Vaccinium</taxon>
    </lineage>
</organism>
<sequence length="291" mass="33380">MHSTRFVDYLGQTVQALVHWKLLRVAENVVKLGNCIDLPEVLLRFPFDNICTAAFRINPGCLSIDFPEVAFAKAFEEATELTLIRFMVSIRVEANEIFSIGIREEAKGSWEKRSEHNCFHRRRAKDNGLFGSSNIRSLKAVPTSSDYFKEVTNDDLFADGTQVEKDARVIYSIFSMARMESVWGKDCLEFKPGRWIKNGEFVCENQFRCPVFNAGPRLCVGKKFAYMQMTMVAGSVIDIKVEFTMNKSVFCSFRELGVRCEKKSKGMMMLFHLFMKLIIEPYTFSLTIVVQ</sequence>
<reference evidence="1 2" key="1">
    <citation type="journal article" date="2021" name="Hortic Res">
        <title>High-quality reference genome and annotation aids understanding of berry development for evergreen blueberry (Vaccinium darrowii).</title>
        <authorList>
            <person name="Yu J."/>
            <person name="Hulse-Kemp A.M."/>
            <person name="Babiker E."/>
            <person name="Staton M."/>
        </authorList>
    </citation>
    <scope>NUCLEOTIDE SEQUENCE [LARGE SCALE GENOMIC DNA]</scope>
    <source>
        <strain evidence="2">cv. NJ 8807/NJ 8810</strain>
        <tissue evidence="1">Young leaf</tissue>
    </source>
</reference>
<comment type="caution">
    <text evidence="1">The sequence shown here is derived from an EMBL/GenBank/DDBJ whole genome shotgun (WGS) entry which is preliminary data.</text>
</comment>
<accession>A0ACB7YZC6</accession>
<dbReference type="Proteomes" id="UP000828048">
    <property type="component" value="Chromosome 3"/>
</dbReference>
<protein>
    <submittedName>
        <fullName evidence="1">Uncharacterized protein</fullName>
    </submittedName>
</protein>
<evidence type="ECO:0000313" key="1">
    <source>
        <dbReference type="EMBL" id="KAH7858629.1"/>
    </source>
</evidence>
<name>A0ACB7YZC6_9ERIC</name>
<dbReference type="EMBL" id="CM037153">
    <property type="protein sequence ID" value="KAH7858629.1"/>
    <property type="molecule type" value="Genomic_DNA"/>
</dbReference>
<gene>
    <name evidence="1" type="ORF">Vadar_026009</name>
</gene>
<proteinExistence type="predicted"/>